<dbReference type="InterPro" id="IPR036526">
    <property type="entry name" value="C-N_Hydrolase_sf"/>
</dbReference>
<reference evidence="4" key="1">
    <citation type="submission" date="2017-04" db="EMBL/GenBank/DDBJ databases">
        <title>Finegoldia magna isolated from orthopedic joint implant-associated infections.</title>
        <authorList>
            <person name="Bjorklund S."/>
            <person name="Bruggemann H."/>
            <person name="Jensen A."/>
            <person name="Hellmark B."/>
            <person name="Soderquist B."/>
        </authorList>
    </citation>
    <scope>NUCLEOTIDE SEQUENCE [LARGE SCALE GENOMIC DNA]</scope>
    <source>
        <strain evidence="4">12T273</strain>
    </source>
</reference>
<dbReference type="InterPro" id="IPR003010">
    <property type="entry name" value="C-N_Hydrolase"/>
</dbReference>
<keyword evidence="1 3" id="KW-0378">Hydrolase</keyword>
<dbReference type="GO" id="GO:0033388">
    <property type="term" value="P:putrescine biosynthetic process from arginine"/>
    <property type="evidence" value="ECO:0007669"/>
    <property type="project" value="TreeGrafter"/>
</dbReference>
<dbReference type="EMBL" id="NDYE01000004">
    <property type="protein sequence ID" value="OXZ34222.1"/>
    <property type="molecule type" value="Genomic_DNA"/>
</dbReference>
<dbReference type="InterPro" id="IPR050345">
    <property type="entry name" value="Aliph_Amidase/BUP"/>
</dbReference>
<dbReference type="Proteomes" id="UP000215546">
    <property type="component" value="Unassembled WGS sequence"/>
</dbReference>
<dbReference type="PROSITE" id="PS50263">
    <property type="entry name" value="CN_HYDROLASE"/>
    <property type="match status" value="1"/>
</dbReference>
<dbReference type="Gene3D" id="3.60.110.10">
    <property type="entry name" value="Carbon-nitrogen hydrolase"/>
    <property type="match status" value="1"/>
</dbReference>
<comment type="caution">
    <text evidence="3">The sequence shown here is derived from an EMBL/GenBank/DDBJ whole genome shotgun (WGS) entry which is preliminary data.</text>
</comment>
<dbReference type="Pfam" id="PF00795">
    <property type="entry name" value="CN_hydrolase"/>
    <property type="match status" value="1"/>
</dbReference>
<dbReference type="SUPFAM" id="SSF56317">
    <property type="entry name" value="Carbon-nitrogen hydrolase"/>
    <property type="match status" value="1"/>
</dbReference>
<evidence type="ECO:0000256" key="1">
    <source>
        <dbReference type="ARBA" id="ARBA00022801"/>
    </source>
</evidence>
<dbReference type="RefSeq" id="WP_094208016.1">
    <property type="nucleotide sequence ID" value="NZ_NDYE01000004.1"/>
</dbReference>
<name>A0A233VP67_FINMA</name>
<dbReference type="GO" id="GO:0050126">
    <property type="term" value="F:N-carbamoylputrescine amidase activity"/>
    <property type="evidence" value="ECO:0007669"/>
    <property type="project" value="TreeGrafter"/>
</dbReference>
<sequence length="245" mass="28334">MKISLCAVEQRLNDKVFNMKQIEKYAREEALNGADLCVFGESFLQGFECLSFVYKDDVGVPVTQNSNEIAEIRRIARENEVAISFGYIENDHGAFYSSQMTVTKRGEIINNYRRMSPGWKEPSACSDYREGSKLYLYKMDGVSFSTLICGDFWDENLYTYISMIDSDILLWPVFVDFSVKDWFKNEFEDYKKQSQLVPMPVLFVNSFVDEDDRAKGGGAYVFYQGKVVEELEPGEEGVLRYEFVR</sequence>
<dbReference type="CDD" id="cd07197">
    <property type="entry name" value="nitrilase"/>
    <property type="match status" value="1"/>
</dbReference>
<dbReference type="AlphaFoldDB" id="A0A233VP67"/>
<organism evidence="3 4">
    <name type="scientific">Finegoldia magna</name>
    <name type="common">Peptostreptococcus magnus</name>
    <dbReference type="NCBI Taxonomy" id="1260"/>
    <lineage>
        <taxon>Bacteria</taxon>
        <taxon>Bacillati</taxon>
        <taxon>Bacillota</taxon>
        <taxon>Tissierellia</taxon>
        <taxon>Tissierellales</taxon>
        <taxon>Peptoniphilaceae</taxon>
        <taxon>Finegoldia</taxon>
    </lineage>
</organism>
<evidence type="ECO:0000313" key="4">
    <source>
        <dbReference type="Proteomes" id="UP000215546"/>
    </source>
</evidence>
<accession>A0A233VP67</accession>
<dbReference type="PANTHER" id="PTHR43674:SF15">
    <property type="entry name" value="FORMAMIDASE"/>
    <property type="match status" value="1"/>
</dbReference>
<evidence type="ECO:0000313" key="3">
    <source>
        <dbReference type="EMBL" id="OXZ34222.1"/>
    </source>
</evidence>
<evidence type="ECO:0000259" key="2">
    <source>
        <dbReference type="PROSITE" id="PS50263"/>
    </source>
</evidence>
<feature type="domain" description="CN hydrolase" evidence="2">
    <location>
        <begin position="1"/>
        <end position="245"/>
    </location>
</feature>
<dbReference type="PANTHER" id="PTHR43674">
    <property type="entry name" value="NITRILASE C965.09-RELATED"/>
    <property type="match status" value="1"/>
</dbReference>
<protein>
    <submittedName>
        <fullName evidence="3">Hydrolase</fullName>
    </submittedName>
</protein>
<proteinExistence type="predicted"/>
<gene>
    <name evidence="3" type="ORF">B9N55_01415</name>
</gene>